<accession>A0A6L6QL73</accession>
<dbReference type="RefSeq" id="WP_155455603.1">
    <property type="nucleotide sequence ID" value="NZ_WNKX01000015.1"/>
</dbReference>
<proteinExistence type="predicted"/>
<keyword evidence="1" id="KW-0812">Transmembrane</keyword>
<comment type="caution">
    <text evidence="2">The sequence shown here is derived from an EMBL/GenBank/DDBJ whole genome shotgun (WGS) entry which is preliminary data.</text>
</comment>
<keyword evidence="3" id="KW-1185">Reference proteome</keyword>
<evidence type="ECO:0000313" key="2">
    <source>
        <dbReference type="EMBL" id="MTW12677.1"/>
    </source>
</evidence>
<protein>
    <submittedName>
        <fullName evidence="2">Uncharacterized protein</fullName>
    </submittedName>
</protein>
<reference evidence="2 3" key="1">
    <citation type="submission" date="2019-11" db="EMBL/GenBank/DDBJ databases">
        <title>Type strains purchased from KCTC, JCM and DSMZ.</title>
        <authorList>
            <person name="Lu H."/>
        </authorList>
    </citation>
    <scope>NUCLEOTIDE SEQUENCE [LARGE SCALE GENOMIC DNA]</scope>
    <source>
        <strain evidence="2 3">JCM 31587</strain>
    </source>
</reference>
<organism evidence="2 3">
    <name type="scientific">Massilia eburnea</name>
    <dbReference type="NCBI Taxonomy" id="1776165"/>
    <lineage>
        <taxon>Bacteria</taxon>
        <taxon>Pseudomonadati</taxon>
        <taxon>Pseudomonadota</taxon>
        <taxon>Betaproteobacteria</taxon>
        <taxon>Burkholderiales</taxon>
        <taxon>Oxalobacteraceae</taxon>
        <taxon>Telluria group</taxon>
        <taxon>Massilia</taxon>
    </lineage>
</organism>
<dbReference type="AlphaFoldDB" id="A0A6L6QL73"/>
<dbReference type="OrthoDB" id="9856348at2"/>
<evidence type="ECO:0000256" key="1">
    <source>
        <dbReference type="SAM" id="Phobius"/>
    </source>
</evidence>
<dbReference type="EMBL" id="WNKX01000015">
    <property type="protein sequence ID" value="MTW12677.1"/>
    <property type="molecule type" value="Genomic_DNA"/>
</dbReference>
<keyword evidence="1" id="KW-1133">Transmembrane helix</keyword>
<name>A0A6L6QL73_9BURK</name>
<keyword evidence="1" id="KW-0472">Membrane</keyword>
<evidence type="ECO:0000313" key="3">
    <source>
        <dbReference type="Proteomes" id="UP000472320"/>
    </source>
</evidence>
<dbReference type="Proteomes" id="UP000472320">
    <property type="component" value="Unassembled WGS sequence"/>
</dbReference>
<feature type="transmembrane region" description="Helical" evidence="1">
    <location>
        <begin position="6"/>
        <end position="25"/>
    </location>
</feature>
<gene>
    <name evidence="2" type="ORF">GM658_18870</name>
</gene>
<sequence length="115" mass="12816">MPRPYIKPVGAASLVAAVVVTWVWYSTTFGRFVAAEKVPGGIYLHFDGPMAKNVMVPREAIDTVLFGLPGKSNRQCYIKIQLKSGESYRSVTFDSGLEACKQLRRDLNLPRKEIP</sequence>